<organism evidence="3 4">
    <name type="scientific">Eiseniibacteriota bacterium</name>
    <dbReference type="NCBI Taxonomy" id="2212470"/>
    <lineage>
        <taxon>Bacteria</taxon>
        <taxon>Candidatus Eiseniibacteriota</taxon>
    </lineage>
</organism>
<proteinExistence type="predicted"/>
<feature type="transmembrane region" description="Helical" evidence="1">
    <location>
        <begin position="70"/>
        <end position="89"/>
    </location>
</feature>
<dbReference type="NCBIfam" id="NF037970">
    <property type="entry name" value="vanZ_1"/>
    <property type="match status" value="1"/>
</dbReference>
<gene>
    <name evidence="3" type="ORF">E6K78_10945</name>
</gene>
<dbReference type="Proteomes" id="UP000316609">
    <property type="component" value="Unassembled WGS sequence"/>
</dbReference>
<feature type="transmembrane region" description="Helical" evidence="1">
    <location>
        <begin position="48"/>
        <end position="65"/>
    </location>
</feature>
<comment type="caution">
    <text evidence="3">The sequence shown here is derived from an EMBL/GenBank/DDBJ whole genome shotgun (WGS) entry which is preliminary data.</text>
</comment>
<keyword evidence="1" id="KW-0472">Membrane</keyword>
<name>A0A538THH3_UNCEI</name>
<evidence type="ECO:0000259" key="2">
    <source>
        <dbReference type="Pfam" id="PF04892"/>
    </source>
</evidence>
<feature type="transmembrane region" description="Helical" evidence="1">
    <location>
        <begin position="109"/>
        <end position="126"/>
    </location>
</feature>
<reference evidence="3 4" key="1">
    <citation type="journal article" date="2019" name="Nat. Microbiol.">
        <title>Mediterranean grassland soil C-N compound turnover is dependent on rainfall and depth, and is mediated by genomically divergent microorganisms.</title>
        <authorList>
            <person name="Diamond S."/>
            <person name="Andeer P.F."/>
            <person name="Li Z."/>
            <person name="Crits-Christoph A."/>
            <person name="Burstein D."/>
            <person name="Anantharaman K."/>
            <person name="Lane K.R."/>
            <person name="Thomas B.C."/>
            <person name="Pan C."/>
            <person name="Northen T.R."/>
            <person name="Banfield J.F."/>
        </authorList>
    </citation>
    <scope>NUCLEOTIDE SEQUENCE [LARGE SCALE GENOMIC DNA]</scope>
    <source>
        <strain evidence="3">WS_8</strain>
    </source>
</reference>
<protein>
    <recommendedName>
        <fullName evidence="2">VanZ-like domain-containing protein</fullName>
    </recommendedName>
</protein>
<keyword evidence="1" id="KW-0812">Transmembrane</keyword>
<dbReference type="Pfam" id="PF04892">
    <property type="entry name" value="VanZ"/>
    <property type="match status" value="1"/>
</dbReference>
<feature type="transmembrane region" description="Helical" evidence="1">
    <location>
        <begin position="16"/>
        <end position="36"/>
    </location>
</feature>
<accession>A0A538THH3</accession>
<dbReference type="InterPro" id="IPR006976">
    <property type="entry name" value="VanZ-like"/>
</dbReference>
<sequence length="129" mass="13937">MQVATQDRAFARFAQYWLPVLAYVAVIFGLSAQPNLVVPLHFPNADKVAHLLEYSVLGILTVRALRSTRWLAGALAGGLVALSLGMLVGASDETFQRLIPGRESSGLDFLADAVGLTLAQVLYLAVRRE</sequence>
<evidence type="ECO:0000256" key="1">
    <source>
        <dbReference type="SAM" id="Phobius"/>
    </source>
</evidence>
<dbReference type="AlphaFoldDB" id="A0A538THH3"/>
<dbReference type="EMBL" id="VBOY01000116">
    <property type="protein sequence ID" value="TMQ63070.1"/>
    <property type="molecule type" value="Genomic_DNA"/>
</dbReference>
<feature type="domain" description="VanZ-like" evidence="2">
    <location>
        <begin position="40"/>
        <end position="125"/>
    </location>
</feature>
<evidence type="ECO:0000313" key="3">
    <source>
        <dbReference type="EMBL" id="TMQ63070.1"/>
    </source>
</evidence>
<evidence type="ECO:0000313" key="4">
    <source>
        <dbReference type="Proteomes" id="UP000316609"/>
    </source>
</evidence>
<keyword evidence="1" id="KW-1133">Transmembrane helix</keyword>